<protein>
    <submittedName>
        <fullName evidence="1">Tyrosine aminotransferase-like protein</fullName>
    </submittedName>
</protein>
<keyword evidence="2" id="KW-1185">Reference proteome</keyword>
<evidence type="ECO:0000313" key="1">
    <source>
        <dbReference type="EMBL" id="KAJ4729767.1"/>
    </source>
</evidence>
<dbReference type="Proteomes" id="UP001164539">
    <property type="component" value="Chromosome 1"/>
</dbReference>
<accession>A0ACC1Z2U8</accession>
<sequence length="420" mass="46103">MEIQTRQSGCREAQAGGLNAAALISIRGALDMLNGSLNKDETRSTISLCHGDPSSFPRFRTTPLAEDAVVEAVRSAKFNCYAPSIGILPARRAIAEHLSRNLSYQLTPNDVYLTVGCNHAIEVVISVIARPGANILLPRPGYPTYEARSAFSNLEVRHFDLIPEKGWEVDLEAVEALADGNTVAMVIVNPGNPCGNVLSYQHLKKIAETAQKLGIFVIADEVYGHLVFGDKPFVPMAEFASIVPVITLGSISKRWIVPGWRLGWLVTNDREGVLRKTGIVDSIKRYLNISSFPTTFTQAAIPQILEKTKEDFFVCITNAMGEAADLFFRKIKEVPCITCLQKPEGAMSVMVKLNLSLLEGITDDVDFCVKLAGEEAVLILPGITVGLKNWLRVTFATEPKSLAEGIDRIKDFCQRYAKKH</sequence>
<proteinExistence type="predicted"/>
<dbReference type="EMBL" id="CM051394">
    <property type="protein sequence ID" value="KAJ4729767.1"/>
    <property type="molecule type" value="Genomic_DNA"/>
</dbReference>
<gene>
    <name evidence="1" type="ORF">OWV82_002492</name>
</gene>
<comment type="caution">
    <text evidence="1">The sequence shown here is derived from an EMBL/GenBank/DDBJ whole genome shotgun (WGS) entry which is preliminary data.</text>
</comment>
<reference evidence="1 2" key="1">
    <citation type="journal article" date="2023" name="Science">
        <title>Complex scaffold remodeling in plant triterpene biosynthesis.</title>
        <authorList>
            <person name="De La Pena R."/>
            <person name="Hodgson H."/>
            <person name="Liu J.C."/>
            <person name="Stephenson M.J."/>
            <person name="Martin A.C."/>
            <person name="Owen C."/>
            <person name="Harkess A."/>
            <person name="Leebens-Mack J."/>
            <person name="Jimenez L.E."/>
            <person name="Osbourn A."/>
            <person name="Sattely E.S."/>
        </authorList>
    </citation>
    <scope>NUCLEOTIDE SEQUENCE [LARGE SCALE GENOMIC DNA]</scope>
    <source>
        <strain evidence="2">cv. JPN11</strain>
        <tissue evidence="1">Leaf</tissue>
    </source>
</reference>
<evidence type="ECO:0000313" key="2">
    <source>
        <dbReference type="Proteomes" id="UP001164539"/>
    </source>
</evidence>
<name>A0ACC1Z2U8_MELAZ</name>
<organism evidence="1 2">
    <name type="scientific">Melia azedarach</name>
    <name type="common">Chinaberry tree</name>
    <dbReference type="NCBI Taxonomy" id="155640"/>
    <lineage>
        <taxon>Eukaryota</taxon>
        <taxon>Viridiplantae</taxon>
        <taxon>Streptophyta</taxon>
        <taxon>Embryophyta</taxon>
        <taxon>Tracheophyta</taxon>
        <taxon>Spermatophyta</taxon>
        <taxon>Magnoliopsida</taxon>
        <taxon>eudicotyledons</taxon>
        <taxon>Gunneridae</taxon>
        <taxon>Pentapetalae</taxon>
        <taxon>rosids</taxon>
        <taxon>malvids</taxon>
        <taxon>Sapindales</taxon>
        <taxon>Meliaceae</taxon>
        <taxon>Melia</taxon>
    </lineage>
</organism>